<dbReference type="Proteomes" id="UP000828941">
    <property type="component" value="Chromosome 6"/>
</dbReference>
<sequence length="148" mass="16931">MQESRQKLQKAISDVSYQIDKYYDLESTSAAASIIEEDLKQAECQCCGLKEDCTVDYITQVEDCYCGNWVCGLCSEAVNERLKRGPKVDMQEAVSNHREFCQIYNATTRLNPKLSLTRSMRDIVKRRSENRNSMGVNKPKIARSISYP</sequence>
<accession>A0ACB9NNF5</accession>
<evidence type="ECO:0000313" key="1">
    <source>
        <dbReference type="EMBL" id="KAI4337511.1"/>
    </source>
</evidence>
<evidence type="ECO:0000313" key="2">
    <source>
        <dbReference type="Proteomes" id="UP000828941"/>
    </source>
</evidence>
<gene>
    <name evidence="1" type="ORF">L6164_015918</name>
</gene>
<organism evidence="1 2">
    <name type="scientific">Bauhinia variegata</name>
    <name type="common">Purple orchid tree</name>
    <name type="synonym">Phanera variegata</name>
    <dbReference type="NCBI Taxonomy" id="167791"/>
    <lineage>
        <taxon>Eukaryota</taxon>
        <taxon>Viridiplantae</taxon>
        <taxon>Streptophyta</taxon>
        <taxon>Embryophyta</taxon>
        <taxon>Tracheophyta</taxon>
        <taxon>Spermatophyta</taxon>
        <taxon>Magnoliopsida</taxon>
        <taxon>eudicotyledons</taxon>
        <taxon>Gunneridae</taxon>
        <taxon>Pentapetalae</taxon>
        <taxon>rosids</taxon>
        <taxon>fabids</taxon>
        <taxon>Fabales</taxon>
        <taxon>Fabaceae</taxon>
        <taxon>Cercidoideae</taxon>
        <taxon>Cercideae</taxon>
        <taxon>Bauhiniinae</taxon>
        <taxon>Bauhinia</taxon>
    </lineage>
</organism>
<proteinExistence type="predicted"/>
<name>A0ACB9NNF5_BAUVA</name>
<protein>
    <submittedName>
        <fullName evidence="1">Uncharacterized protein</fullName>
    </submittedName>
</protein>
<comment type="caution">
    <text evidence="1">The sequence shown here is derived from an EMBL/GenBank/DDBJ whole genome shotgun (WGS) entry which is preliminary data.</text>
</comment>
<dbReference type="EMBL" id="CM039431">
    <property type="protein sequence ID" value="KAI4337511.1"/>
    <property type="molecule type" value="Genomic_DNA"/>
</dbReference>
<keyword evidence="2" id="KW-1185">Reference proteome</keyword>
<reference evidence="1 2" key="1">
    <citation type="journal article" date="2022" name="DNA Res.">
        <title>Chromosomal-level genome assembly of the orchid tree Bauhinia variegata (Leguminosae; Cercidoideae) supports the allotetraploid origin hypothesis of Bauhinia.</title>
        <authorList>
            <person name="Zhong Y."/>
            <person name="Chen Y."/>
            <person name="Zheng D."/>
            <person name="Pang J."/>
            <person name="Liu Y."/>
            <person name="Luo S."/>
            <person name="Meng S."/>
            <person name="Qian L."/>
            <person name="Wei D."/>
            <person name="Dai S."/>
            <person name="Zhou R."/>
        </authorList>
    </citation>
    <scope>NUCLEOTIDE SEQUENCE [LARGE SCALE GENOMIC DNA]</scope>
    <source>
        <strain evidence="1">BV-YZ2020</strain>
    </source>
</reference>